<dbReference type="GO" id="GO:0006298">
    <property type="term" value="P:mismatch repair"/>
    <property type="evidence" value="ECO:0007669"/>
    <property type="project" value="InterPro"/>
</dbReference>
<dbReference type="Gene3D" id="1.10.1420.10">
    <property type="match status" value="2"/>
</dbReference>
<proteinExistence type="inferred from homology"/>
<keyword evidence="11" id="KW-1185">Reference proteome</keyword>
<dbReference type="FunCoup" id="A0A165EDG6">
    <property type="interactions" value="314"/>
</dbReference>
<dbReference type="InterPro" id="IPR016151">
    <property type="entry name" value="DNA_mismatch_repair_MutS_N"/>
</dbReference>
<evidence type="ECO:0000256" key="7">
    <source>
        <dbReference type="SAM" id="Coils"/>
    </source>
</evidence>
<evidence type="ECO:0000313" key="11">
    <source>
        <dbReference type="Proteomes" id="UP000076871"/>
    </source>
</evidence>
<dbReference type="InterPro" id="IPR045076">
    <property type="entry name" value="MutS"/>
</dbReference>
<dbReference type="Gene3D" id="3.40.50.300">
    <property type="entry name" value="P-loop containing nucleotide triphosphate hydrolases"/>
    <property type="match status" value="1"/>
</dbReference>
<dbReference type="Proteomes" id="UP000076871">
    <property type="component" value="Unassembled WGS sequence"/>
</dbReference>
<dbReference type="Pfam" id="PF01624">
    <property type="entry name" value="MutS_I"/>
    <property type="match status" value="1"/>
</dbReference>
<dbReference type="SMART" id="SM00533">
    <property type="entry name" value="MUTSd"/>
    <property type="match status" value="1"/>
</dbReference>
<keyword evidence="2" id="KW-0547">Nucleotide-binding</keyword>
<dbReference type="PANTHER" id="PTHR11361:SF34">
    <property type="entry name" value="DNA MISMATCH REPAIR PROTEIN MSH1, MITOCHONDRIAL"/>
    <property type="match status" value="1"/>
</dbReference>
<keyword evidence="3" id="KW-0227">DNA damage</keyword>
<keyword evidence="5" id="KW-0238">DNA-binding</keyword>
<dbReference type="SUPFAM" id="SSF55271">
    <property type="entry name" value="DNA repair protein MutS, domain I"/>
    <property type="match status" value="1"/>
</dbReference>
<name>A0A165EDG6_9APHY</name>
<dbReference type="SMART" id="SM00534">
    <property type="entry name" value="MUTSac"/>
    <property type="match status" value="1"/>
</dbReference>
<dbReference type="AlphaFoldDB" id="A0A165EDG6"/>
<dbReference type="Gene3D" id="3.30.420.110">
    <property type="entry name" value="MutS, connector domain"/>
    <property type="match status" value="1"/>
</dbReference>
<dbReference type="PROSITE" id="PS00486">
    <property type="entry name" value="DNA_MISMATCH_REPAIR_2"/>
    <property type="match status" value="1"/>
</dbReference>
<dbReference type="STRING" id="1314785.A0A165EDG6"/>
<evidence type="ECO:0000256" key="6">
    <source>
        <dbReference type="ARBA" id="ARBA00023204"/>
    </source>
</evidence>
<dbReference type="Pfam" id="PF00488">
    <property type="entry name" value="MutS_V"/>
    <property type="match status" value="1"/>
</dbReference>
<dbReference type="SUPFAM" id="SSF52540">
    <property type="entry name" value="P-loop containing nucleoside triphosphate hydrolases"/>
    <property type="match status" value="1"/>
</dbReference>
<dbReference type="Gene3D" id="3.40.1170.10">
    <property type="entry name" value="DNA repair protein MutS, domain I"/>
    <property type="match status" value="1"/>
</dbReference>
<dbReference type="InterPro" id="IPR027417">
    <property type="entry name" value="P-loop_NTPase"/>
</dbReference>
<evidence type="ECO:0000256" key="1">
    <source>
        <dbReference type="ARBA" id="ARBA00006271"/>
    </source>
</evidence>
<evidence type="ECO:0000256" key="2">
    <source>
        <dbReference type="ARBA" id="ARBA00022741"/>
    </source>
</evidence>
<evidence type="ECO:0000256" key="5">
    <source>
        <dbReference type="ARBA" id="ARBA00023125"/>
    </source>
</evidence>
<accession>A0A165EDG6</accession>
<dbReference type="SUPFAM" id="SSF48334">
    <property type="entry name" value="DNA repair protein MutS, domain III"/>
    <property type="match status" value="1"/>
</dbReference>
<evidence type="ECO:0000256" key="3">
    <source>
        <dbReference type="ARBA" id="ARBA00022763"/>
    </source>
</evidence>
<feature type="compositionally biased region" description="Basic and acidic residues" evidence="8">
    <location>
        <begin position="52"/>
        <end position="61"/>
    </location>
</feature>
<feature type="compositionally biased region" description="Basic residues" evidence="8">
    <location>
        <begin position="82"/>
        <end position="91"/>
    </location>
</feature>
<dbReference type="Pfam" id="PF05192">
    <property type="entry name" value="MutS_III"/>
    <property type="match status" value="1"/>
</dbReference>
<dbReference type="GO" id="GO:0005524">
    <property type="term" value="F:ATP binding"/>
    <property type="evidence" value="ECO:0007669"/>
    <property type="project" value="UniProtKB-KW"/>
</dbReference>
<dbReference type="GO" id="GO:0030983">
    <property type="term" value="F:mismatched DNA binding"/>
    <property type="evidence" value="ECO:0007669"/>
    <property type="project" value="InterPro"/>
</dbReference>
<feature type="region of interest" description="Disordered" evidence="8">
    <location>
        <begin position="1"/>
        <end position="106"/>
    </location>
</feature>
<reference evidence="10 11" key="1">
    <citation type="journal article" date="2016" name="Mol. Biol. Evol.">
        <title>Comparative Genomics of Early-Diverging Mushroom-Forming Fungi Provides Insights into the Origins of Lignocellulose Decay Capabilities.</title>
        <authorList>
            <person name="Nagy L.G."/>
            <person name="Riley R."/>
            <person name="Tritt A."/>
            <person name="Adam C."/>
            <person name="Daum C."/>
            <person name="Floudas D."/>
            <person name="Sun H."/>
            <person name="Yadav J.S."/>
            <person name="Pangilinan J."/>
            <person name="Larsson K.H."/>
            <person name="Matsuura K."/>
            <person name="Barry K."/>
            <person name="Labutti K."/>
            <person name="Kuo R."/>
            <person name="Ohm R.A."/>
            <person name="Bhattacharya S.S."/>
            <person name="Shirouzu T."/>
            <person name="Yoshinaga Y."/>
            <person name="Martin F.M."/>
            <person name="Grigoriev I.V."/>
            <person name="Hibbett D.S."/>
        </authorList>
    </citation>
    <scope>NUCLEOTIDE SEQUENCE [LARGE SCALE GENOMIC DNA]</scope>
    <source>
        <strain evidence="10 11">93-53</strain>
    </source>
</reference>
<dbReference type="OrthoDB" id="2534523at2759"/>
<dbReference type="PIRSF" id="PIRSF037677">
    <property type="entry name" value="DNA_mis_repair_Msh6"/>
    <property type="match status" value="1"/>
</dbReference>
<dbReference type="InterPro" id="IPR036187">
    <property type="entry name" value="DNA_mismatch_repair_MutS_sf"/>
</dbReference>
<evidence type="ECO:0000256" key="8">
    <source>
        <dbReference type="SAM" id="MobiDB-lite"/>
    </source>
</evidence>
<keyword evidence="4" id="KW-0067">ATP-binding</keyword>
<dbReference type="InterPro" id="IPR007695">
    <property type="entry name" value="DNA_mismatch_repair_MutS-lik_N"/>
</dbReference>
<dbReference type="FunFam" id="3.40.50.300:FF:001238">
    <property type="entry name" value="DNA mismatch repair protein"/>
    <property type="match status" value="1"/>
</dbReference>
<keyword evidence="6" id="KW-0234">DNA repair</keyword>
<feature type="coiled-coil region" evidence="7">
    <location>
        <begin position="611"/>
        <end position="638"/>
    </location>
</feature>
<dbReference type="GO" id="GO:0005739">
    <property type="term" value="C:mitochondrion"/>
    <property type="evidence" value="ECO:0007669"/>
    <property type="project" value="TreeGrafter"/>
</dbReference>
<gene>
    <name evidence="10" type="ORF">LAESUDRAFT_743154</name>
</gene>
<dbReference type="InterPro" id="IPR017261">
    <property type="entry name" value="DNA_mismatch_repair_MutS/MSH"/>
</dbReference>
<dbReference type="RefSeq" id="XP_040764540.1">
    <property type="nucleotide sequence ID" value="XM_040911241.1"/>
</dbReference>
<feature type="domain" description="DNA mismatch repair proteins mutS family" evidence="9">
    <location>
        <begin position="873"/>
        <end position="889"/>
    </location>
</feature>
<evidence type="ECO:0000259" key="9">
    <source>
        <dbReference type="PROSITE" id="PS00486"/>
    </source>
</evidence>
<dbReference type="GO" id="GO:0140664">
    <property type="term" value="F:ATP-dependent DNA damage sensor activity"/>
    <property type="evidence" value="ECO:0007669"/>
    <property type="project" value="InterPro"/>
</dbReference>
<dbReference type="InParanoid" id="A0A165EDG6"/>
<dbReference type="PANTHER" id="PTHR11361">
    <property type="entry name" value="DNA MISMATCH REPAIR PROTEIN MUTS FAMILY MEMBER"/>
    <property type="match status" value="1"/>
</dbReference>
<dbReference type="Pfam" id="PF05188">
    <property type="entry name" value="MutS_II"/>
    <property type="match status" value="1"/>
</dbReference>
<evidence type="ECO:0000313" key="10">
    <source>
        <dbReference type="EMBL" id="KZT06800.1"/>
    </source>
</evidence>
<dbReference type="GO" id="GO:0043504">
    <property type="term" value="P:mitochondrial DNA repair"/>
    <property type="evidence" value="ECO:0007669"/>
    <property type="project" value="TreeGrafter"/>
</dbReference>
<dbReference type="EMBL" id="KV427622">
    <property type="protein sequence ID" value="KZT06800.1"/>
    <property type="molecule type" value="Genomic_DNA"/>
</dbReference>
<dbReference type="GeneID" id="63828269"/>
<comment type="similarity">
    <text evidence="1">Belongs to the DNA mismatch repair MutS family.</text>
</comment>
<organism evidence="10 11">
    <name type="scientific">Laetiporus sulphureus 93-53</name>
    <dbReference type="NCBI Taxonomy" id="1314785"/>
    <lineage>
        <taxon>Eukaryota</taxon>
        <taxon>Fungi</taxon>
        <taxon>Dikarya</taxon>
        <taxon>Basidiomycota</taxon>
        <taxon>Agaricomycotina</taxon>
        <taxon>Agaricomycetes</taxon>
        <taxon>Polyporales</taxon>
        <taxon>Laetiporus</taxon>
    </lineage>
</organism>
<dbReference type="InterPro" id="IPR000432">
    <property type="entry name" value="DNA_mismatch_repair_MutS_C"/>
</dbReference>
<dbReference type="InterPro" id="IPR036678">
    <property type="entry name" value="MutS_con_dom_sf"/>
</dbReference>
<evidence type="ECO:0000256" key="4">
    <source>
        <dbReference type="ARBA" id="ARBA00022840"/>
    </source>
</evidence>
<dbReference type="SUPFAM" id="SSF53150">
    <property type="entry name" value="DNA repair protein MutS, domain II"/>
    <property type="match status" value="1"/>
</dbReference>
<dbReference type="InterPro" id="IPR007860">
    <property type="entry name" value="DNA_mmatch_repair_MutS_con_dom"/>
</dbReference>
<dbReference type="GO" id="GO:0005634">
    <property type="term" value="C:nucleus"/>
    <property type="evidence" value="ECO:0007669"/>
    <property type="project" value="TreeGrafter"/>
</dbReference>
<protein>
    <recommendedName>
        <fullName evidence="9">DNA mismatch repair proteins mutS family domain-containing protein</fullName>
    </recommendedName>
</protein>
<dbReference type="InterPro" id="IPR007696">
    <property type="entry name" value="DNA_mismatch_repair_MutS_core"/>
</dbReference>
<sequence>MTLDNEGLSADAAEEMDIQAVDESSADGLESPSVPKRRPKKKSQLNADEAELNGHAEDATPVKKKKRKPRDTSTTESETGTAKKKVKKVKKKESSGDESAVDEEDRNRPRLAKEILANLRKFPHCILLTRVGQFWESYFDQAKEVSRLLGIKLTSRTMGTQIPMCGFPLAHLDKHLKNIIQNHKRFVALCEEFPPDPKAGANAGFDRRVTRIITPGTLIDESFLNPYEDNYLLSIAYFGSTSYDPTDVEHRQMGLAWIDVSTGEFFTKASTLDELRDELVRISPREIILSQDYTLEDSHPIRRTITEEGFFASYISPSKSAKTDPSEYNLRDNSGADDVTTHIGTSVPQSDIVLSDSEVYAVRLLTSFLQSNLMENMPTLPRPSRESVEGRMQIDSHTIRALEIREGLNDGGATGTLLSVIKRTVTTSGTRLLARWLCSPSTSLKEIQARQSLVAFFHARPYLCEDLVQLLTDIEDASRIVQRFLLGRGQVNDLSAICNTIRAWIKIEDRIELEKEMEKRERGSIQVDDWSSIDALMRGLHDISRLVIIIEDALTAAARVGNSVGDDDAQAEEERSPNARSLPTRYSIVKDRLQSLGEESWSIKPGFTDELRAYHTTLKELLERREQLQVRLQTIYDSTSLSLRLSPTHGLHVHVGRTKRDAKKLKASPEFIFISENSSTSSFQYKDWTSLGTQLIDTILAISTAERRTFEILRNEVTAVSTQLRHNARIVDELDATVAFANLASEMKFVRPNVTEGTSFHVVNGRHPTVELGLLTSGRVFTPNTVLFTPESRLHIITGPNMAGKSTLLRQNALIAVLAQTGSFVPADYAEIGIVDRVFSRIGARDDLFRDRSTFMVEMLETSEILQRATPNSLVIMDEVGRGTTVDDGIAIAFAAVHHLLTVNGCRAMFATHFHELADMLGCTNDSKGRGSFAGASFFCTDVDETEDGYFSYSHRLRPGVNRNSHGLKVAQLAGLPQPAIAVAKSALSWLKSHKDEVRTAHNLQVLGQSLASQ</sequence>
<keyword evidence="7" id="KW-0175">Coiled coil</keyword>